<dbReference type="GO" id="GO:0004722">
    <property type="term" value="F:protein serine/threonine phosphatase activity"/>
    <property type="evidence" value="ECO:0007669"/>
    <property type="project" value="InterPro"/>
</dbReference>
<dbReference type="SUPFAM" id="SSF81606">
    <property type="entry name" value="PP2C-like"/>
    <property type="match status" value="2"/>
</dbReference>
<accession>A0A4P9WY77</accession>
<feature type="region of interest" description="Disordered" evidence="1">
    <location>
        <begin position="224"/>
        <end position="245"/>
    </location>
</feature>
<dbReference type="PANTHER" id="PTHR13832:SF668">
    <property type="entry name" value="PROTEIN PHOSPHATASE 2C 39-RELATED"/>
    <property type="match status" value="1"/>
</dbReference>
<sequence>MDGPMSPTDAAFELFVADPQRLGQPYPLGGHVSRTRIVDTDPDIAGVAAHAGAEQAAIASAARAAAVAARRRRLLEGDGVPGLGAAAAAVVDAYTARGATPPPNPPHAPGFTVYFGYASENGYTRTEQGTFHPLHEYCEDMIDTDVVSPVTYTPKPEPTDAAAAAPEARLSPASSALAPAAAGGPAKLSAASPTSPTSGTMNLRAVSAATAAAAATTTTTNTAAAASAAARDERHGRLHATSGSERALQHILAGSTATEGAVPSPVTSRIPLVPGAHGHASATDPHPNSLVWVLGDGHGGISAVRYFVPAVKWALRALLSSRGWDFSHTADRHQFTRDATEIFHTLDRHFNEVRQADWNAWNALASQEGHRRPLNDGCTLNVVVIHGGYFVNLNLGDTRALLARIDLPALSALRRPAADTAATSNLGNSHDSSGGGQGDGLQPGHGAAGEATGPPRSDTSSPPARLVPPGVSEQQRIAALTRMSSNASIASLLTDPDAGDADHAAAAAAAGRAHRGDSAFLSAPGSGPPVGFSLAPDSASDTSDTSDGRAVHRRSGLHPPSDDGTAPGHADGANGVPAGPYRPLHRDMSNWSIASLNSDSGTAPAAPAPSTLAGVAPPSGGQPKPAPHVTTLTPATWLQARHGQSAVQAAAAASSARGAAAAAVPAAVFQGQRTLPLIVASDAIPTDPSSIQAIEAMEARFEDAQAHGSIGGYAHGHGARGAGVGDEDEDEDDAEDDGEAVGAMAQRLQAETAAAPSSNAALLWALDQPIHLGVPQLLYTSTDHNMRHPHRVSGILAAGAKFVAPSGRHLSAGDRYVNAAGVEEALEVDPARTRPMTWAGNWRIWRPASEVIAQRRVHNRYTLNLTATMGDLVFKVPPAILDVTPDIAFHRLERGAHYVVVMATDGIWDHLACHAESESQNQVVLDAVHAALVPQLELLEEQLAAADVHGAPRGGTLDPVTQALLQVTYWLTHRESALSPRFDSRGDYVSRVTGYGPLAAAHRDVLPVGPPTLRHSDLADGRPPPPLHQQLASLFGQGGMRYDDATALVGLIVADP</sequence>
<dbReference type="InterPro" id="IPR036457">
    <property type="entry name" value="PPM-type-like_dom_sf"/>
</dbReference>
<feature type="compositionally biased region" description="Gly residues" evidence="1">
    <location>
        <begin position="433"/>
        <end position="447"/>
    </location>
</feature>
<feature type="compositionally biased region" description="Polar residues" evidence="1">
    <location>
        <begin position="589"/>
        <end position="601"/>
    </location>
</feature>
<feature type="region of interest" description="Disordered" evidence="1">
    <location>
        <begin position="150"/>
        <end position="199"/>
    </location>
</feature>
<evidence type="ECO:0000313" key="4">
    <source>
        <dbReference type="Proteomes" id="UP000274922"/>
    </source>
</evidence>
<feature type="region of interest" description="Disordered" evidence="1">
    <location>
        <begin position="708"/>
        <end position="738"/>
    </location>
</feature>
<evidence type="ECO:0000256" key="1">
    <source>
        <dbReference type="SAM" id="MobiDB-lite"/>
    </source>
</evidence>
<feature type="region of interest" description="Disordered" evidence="1">
    <location>
        <begin position="519"/>
        <end position="630"/>
    </location>
</feature>
<feature type="compositionally biased region" description="Low complexity" evidence="1">
    <location>
        <begin position="161"/>
        <end position="198"/>
    </location>
</feature>
<dbReference type="PANTHER" id="PTHR13832">
    <property type="entry name" value="PROTEIN PHOSPHATASE 2C"/>
    <property type="match status" value="1"/>
</dbReference>
<name>A0A4P9WY77_9FUNG</name>
<protein>
    <recommendedName>
        <fullName evidence="2">PPM-type phosphatase domain-containing protein</fullName>
    </recommendedName>
</protein>
<keyword evidence="4" id="KW-1185">Reference proteome</keyword>
<dbReference type="OrthoDB" id="10025511at2759"/>
<dbReference type="AlphaFoldDB" id="A0A4P9WY77"/>
<proteinExistence type="predicted"/>
<feature type="domain" description="PPM-type phosphatase" evidence="2">
    <location>
        <begin position="224"/>
        <end position="965"/>
    </location>
</feature>
<evidence type="ECO:0000259" key="2">
    <source>
        <dbReference type="SMART" id="SM00332"/>
    </source>
</evidence>
<dbReference type="Proteomes" id="UP000274922">
    <property type="component" value="Unassembled WGS sequence"/>
</dbReference>
<feature type="compositionally biased region" description="Acidic residues" evidence="1">
    <location>
        <begin position="725"/>
        <end position="738"/>
    </location>
</feature>
<dbReference type="Pfam" id="PF00481">
    <property type="entry name" value="PP2C"/>
    <property type="match status" value="1"/>
</dbReference>
<reference evidence="4" key="1">
    <citation type="journal article" date="2018" name="Nat. Microbiol.">
        <title>Leveraging single-cell genomics to expand the fungal tree of life.</title>
        <authorList>
            <person name="Ahrendt S.R."/>
            <person name="Quandt C.A."/>
            <person name="Ciobanu D."/>
            <person name="Clum A."/>
            <person name="Salamov A."/>
            <person name="Andreopoulos B."/>
            <person name="Cheng J.F."/>
            <person name="Woyke T."/>
            <person name="Pelin A."/>
            <person name="Henrissat B."/>
            <person name="Reynolds N.K."/>
            <person name="Benny G.L."/>
            <person name="Smith M.E."/>
            <person name="James T.Y."/>
            <person name="Grigoriev I.V."/>
        </authorList>
    </citation>
    <scope>NUCLEOTIDE SEQUENCE [LARGE SCALE GENOMIC DNA]</scope>
    <source>
        <strain evidence="4">ATCC 52028</strain>
    </source>
</reference>
<dbReference type="InterPro" id="IPR015655">
    <property type="entry name" value="PP2C"/>
</dbReference>
<dbReference type="InterPro" id="IPR001932">
    <property type="entry name" value="PPM-type_phosphatase-like_dom"/>
</dbReference>
<feature type="region of interest" description="Disordered" evidence="1">
    <location>
        <begin position="421"/>
        <end position="470"/>
    </location>
</feature>
<gene>
    <name evidence="3" type="ORF">CXG81DRAFT_28726</name>
</gene>
<feature type="compositionally biased region" description="Gly residues" evidence="1">
    <location>
        <begin position="709"/>
        <end position="724"/>
    </location>
</feature>
<evidence type="ECO:0000313" key="3">
    <source>
        <dbReference type="EMBL" id="RKO98441.1"/>
    </source>
</evidence>
<dbReference type="Gene3D" id="3.60.40.10">
    <property type="entry name" value="PPM-type phosphatase domain"/>
    <property type="match status" value="2"/>
</dbReference>
<organism evidence="3 4">
    <name type="scientific">Caulochytrium protostelioides</name>
    <dbReference type="NCBI Taxonomy" id="1555241"/>
    <lineage>
        <taxon>Eukaryota</taxon>
        <taxon>Fungi</taxon>
        <taxon>Fungi incertae sedis</taxon>
        <taxon>Chytridiomycota</taxon>
        <taxon>Chytridiomycota incertae sedis</taxon>
        <taxon>Chytridiomycetes</taxon>
        <taxon>Caulochytriales</taxon>
        <taxon>Caulochytriaceae</taxon>
        <taxon>Caulochytrium</taxon>
    </lineage>
</organism>
<dbReference type="SMART" id="SM00332">
    <property type="entry name" value="PP2Cc"/>
    <property type="match status" value="1"/>
</dbReference>
<dbReference type="EMBL" id="ML014434">
    <property type="protein sequence ID" value="RKO98441.1"/>
    <property type="molecule type" value="Genomic_DNA"/>
</dbReference>